<dbReference type="GO" id="GO:0042795">
    <property type="term" value="P:snRNA transcription by RNA polymerase II"/>
    <property type="evidence" value="ECO:0007669"/>
    <property type="project" value="TreeGrafter"/>
</dbReference>
<dbReference type="Pfam" id="PF00249">
    <property type="entry name" value="Myb_DNA-binding"/>
    <property type="match status" value="1"/>
</dbReference>
<evidence type="ECO:0000256" key="1">
    <source>
        <dbReference type="ARBA" id="ARBA00023015"/>
    </source>
</evidence>
<dbReference type="InterPro" id="IPR051575">
    <property type="entry name" value="Myb-like_DNA-bd"/>
</dbReference>
<evidence type="ECO:0000256" key="3">
    <source>
        <dbReference type="ARBA" id="ARBA00023163"/>
    </source>
</evidence>
<keyword evidence="2" id="KW-0238">DNA-binding</keyword>
<feature type="region of interest" description="Disordered" evidence="5">
    <location>
        <begin position="175"/>
        <end position="211"/>
    </location>
</feature>
<evidence type="ECO:0000313" key="8">
    <source>
        <dbReference type="EMBL" id="KAH9306569.1"/>
    </source>
</evidence>
<dbReference type="Proteomes" id="UP000824469">
    <property type="component" value="Unassembled WGS sequence"/>
</dbReference>
<comment type="caution">
    <text evidence="8">The sequence shown here is derived from an EMBL/GenBank/DDBJ whole genome shotgun (WGS) entry which is preliminary data.</text>
</comment>
<dbReference type="InterPro" id="IPR017930">
    <property type="entry name" value="Myb_dom"/>
</dbReference>
<dbReference type="GO" id="GO:0001006">
    <property type="term" value="F:RNA polymerase III type 3 promoter sequence-specific DNA binding"/>
    <property type="evidence" value="ECO:0007669"/>
    <property type="project" value="TreeGrafter"/>
</dbReference>
<dbReference type="Gene3D" id="1.10.10.60">
    <property type="entry name" value="Homeodomain-like"/>
    <property type="match status" value="1"/>
</dbReference>
<proteinExistence type="predicted"/>
<dbReference type="GO" id="GO:0000978">
    <property type="term" value="F:RNA polymerase II cis-regulatory region sequence-specific DNA binding"/>
    <property type="evidence" value="ECO:0007669"/>
    <property type="project" value="TreeGrafter"/>
</dbReference>
<dbReference type="InterPro" id="IPR009057">
    <property type="entry name" value="Homeodomain-like_sf"/>
</dbReference>
<dbReference type="PROSITE" id="PS51294">
    <property type="entry name" value="HTH_MYB"/>
    <property type="match status" value="1"/>
</dbReference>
<reference evidence="8 9" key="1">
    <citation type="journal article" date="2021" name="Nat. Plants">
        <title>The Taxus genome provides insights into paclitaxel biosynthesis.</title>
        <authorList>
            <person name="Xiong X."/>
            <person name="Gou J."/>
            <person name="Liao Q."/>
            <person name="Li Y."/>
            <person name="Zhou Q."/>
            <person name="Bi G."/>
            <person name="Li C."/>
            <person name="Du R."/>
            <person name="Wang X."/>
            <person name="Sun T."/>
            <person name="Guo L."/>
            <person name="Liang H."/>
            <person name="Lu P."/>
            <person name="Wu Y."/>
            <person name="Zhang Z."/>
            <person name="Ro D.K."/>
            <person name="Shang Y."/>
            <person name="Huang S."/>
            <person name="Yan J."/>
        </authorList>
    </citation>
    <scope>NUCLEOTIDE SEQUENCE [LARGE SCALE GENOMIC DNA]</scope>
    <source>
        <strain evidence="8">Ta-2019</strain>
    </source>
</reference>
<gene>
    <name evidence="8" type="ORF">KI387_010973</name>
</gene>
<feature type="compositionally biased region" description="Polar residues" evidence="5">
    <location>
        <begin position="271"/>
        <end position="281"/>
    </location>
</feature>
<dbReference type="InterPro" id="IPR001005">
    <property type="entry name" value="SANT/Myb"/>
</dbReference>
<keyword evidence="4" id="KW-0539">Nucleus</keyword>
<evidence type="ECO:0000313" key="9">
    <source>
        <dbReference type="Proteomes" id="UP000824469"/>
    </source>
</evidence>
<dbReference type="AlphaFoldDB" id="A0AA38FMI8"/>
<feature type="domain" description="Myb-like" evidence="6">
    <location>
        <begin position="6"/>
        <end position="56"/>
    </location>
</feature>
<evidence type="ECO:0000259" key="6">
    <source>
        <dbReference type="PROSITE" id="PS50090"/>
    </source>
</evidence>
<name>A0AA38FMI8_TAXCH</name>
<keyword evidence="9" id="KW-1185">Reference proteome</keyword>
<dbReference type="EMBL" id="JAHRHJ020000008">
    <property type="protein sequence ID" value="KAH9306569.1"/>
    <property type="molecule type" value="Genomic_DNA"/>
</dbReference>
<dbReference type="SMART" id="SM00717">
    <property type="entry name" value="SANT"/>
    <property type="match status" value="1"/>
</dbReference>
<accession>A0AA38FMI8</accession>
<keyword evidence="3" id="KW-0804">Transcription</keyword>
<organism evidence="8 9">
    <name type="scientific">Taxus chinensis</name>
    <name type="common">Chinese yew</name>
    <name type="synonym">Taxus wallichiana var. chinensis</name>
    <dbReference type="NCBI Taxonomy" id="29808"/>
    <lineage>
        <taxon>Eukaryota</taxon>
        <taxon>Viridiplantae</taxon>
        <taxon>Streptophyta</taxon>
        <taxon>Embryophyta</taxon>
        <taxon>Tracheophyta</taxon>
        <taxon>Spermatophyta</taxon>
        <taxon>Pinopsida</taxon>
        <taxon>Pinidae</taxon>
        <taxon>Conifers II</taxon>
        <taxon>Cupressales</taxon>
        <taxon>Taxaceae</taxon>
        <taxon>Taxus</taxon>
    </lineage>
</organism>
<evidence type="ECO:0000256" key="2">
    <source>
        <dbReference type="ARBA" id="ARBA00023125"/>
    </source>
</evidence>
<dbReference type="PANTHER" id="PTHR46621:SF1">
    <property type="entry name" value="SNRNA-ACTIVATING PROTEIN COMPLEX SUBUNIT 4"/>
    <property type="match status" value="1"/>
</dbReference>
<dbReference type="GO" id="GO:0019185">
    <property type="term" value="C:snRNA-activating protein complex"/>
    <property type="evidence" value="ECO:0007669"/>
    <property type="project" value="TreeGrafter"/>
</dbReference>
<dbReference type="PANTHER" id="PTHR46621">
    <property type="entry name" value="SNRNA-ACTIVATING PROTEIN COMPLEX SUBUNIT 4"/>
    <property type="match status" value="1"/>
</dbReference>
<keyword evidence="1" id="KW-0805">Transcription regulation</keyword>
<evidence type="ECO:0000256" key="4">
    <source>
        <dbReference type="ARBA" id="ARBA00023242"/>
    </source>
</evidence>
<protein>
    <submittedName>
        <fullName evidence="8">Uncharacterized protein</fullName>
    </submittedName>
</protein>
<evidence type="ECO:0000256" key="5">
    <source>
        <dbReference type="SAM" id="MobiDB-lite"/>
    </source>
</evidence>
<evidence type="ECO:0000259" key="7">
    <source>
        <dbReference type="PROSITE" id="PS51294"/>
    </source>
</evidence>
<dbReference type="CDD" id="cd00167">
    <property type="entry name" value="SANT"/>
    <property type="match status" value="1"/>
</dbReference>
<feature type="domain" description="HTH myb-type" evidence="7">
    <location>
        <begin position="6"/>
        <end position="60"/>
    </location>
</feature>
<feature type="region of interest" description="Disordered" evidence="5">
    <location>
        <begin position="242"/>
        <end position="281"/>
    </location>
</feature>
<dbReference type="SUPFAM" id="SSF46689">
    <property type="entry name" value="Homeodomain-like"/>
    <property type="match status" value="1"/>
</dbReference>
<dbReference type="PROSITE" id="PS50090">
    <property type="entry name" value="MYB_LIKE"/>
    <property type="match status" value="1"/>
</dbReference>
<feature type="non-terminal residue" evidence="8">
    <location>
        <position position="281"/>
    </location>
</feature>
<sequence>WCNVLDPSIKLEGWTKEEDANLASAVSLYGFCWSKVAISVPPRTDNQCRRRWKVLHPQELAAAQKARKIRKAALISNFVGRKKERPTIGPGDFLTEFEGGSCSEANGQEEPCAPIVKKRVRRPHVKDNNIEPSLATPSVHDGEPLQLLRAITNSFNTGTVLENHGQADTVSMICDQGQHTPPEYIKSNKRSKQNQGKQVTKGSDKMMHRNGVKTTSAYRAKNAKQKTDEQEPLQVMMPIAIEQVESTSGNDGAENPADSMKSNKGVRGKTGLNQFQRAQIK</sequence>
<dbReference type="GO" id="GO:0042796">
    <property type="term" value="P:snRNA transcription by RNA polymerase III"/>
    <property type="evidence" value="ECO:0007669"/>
    <property type="project" value="TreeGrafter"/>
</dbReference>